<gene>
    <name evidence="6" type="primary">dcm</name>
    <name evidence="6" type="ORF">E7Z75_09145</name>
</gene>
<proteinExistence type="inferred from homology"/>
<dbReference type="GO" id="GO:0032259">
    <property type="term" value="P:methylation"/>
    <property type="evidence" value="ECO:0007669"/>
    <property type="project" value="UniProtKB-KW"/>
</dbReference>
<keyword evidence="2 4" id="KW-0808">Transferase</keyword>
<feature type="active site" evidence="4">
    <location>
        <position position="91"/>
    </location>
</feature>
<dbReference type="PROSITE" id="PS51679">
    <property type="entry name" value="SAM_MT_C5"/>
    <property type="match status" value="1"/>
</dbReference>
<keyword evidence="1 4" id="KW-0489">Methyltransferase</keyword>
<accession>A0A8T3VY24</accession>
<evidence type="ECO:0000313" key="7">
    <source>
        <dbReference type="Proteomes" id="UP000732619"/>
    </source>
</evidence>
<evidence type="ECO:0000256" key="4">
    <source>
        <dbReference type="PROSITE-ProRule" id="PRU01016"/>
    </source>
</evidence>
<dbReference type="Gene3D" id="3.40.50.150">
    <property type="entry name" value="Vaccinia Virus protein VP39"/>
    <property type="match status" value="1"/>
</dbReference>
<dbReference type="Proteomes" id="UP000732619">
    <property type="component" value="Unassembled WGS sequence"/>
</dbReference>
<evidence type="ECO:0000256" key="1">
    <source>
        <dbReference type="ARBA" id="ARBA00022603"/>
    </source>
</evidence>
<dbReference type="PROSITE" id="PS00094">
    <property type="entry name" value="C5_MTASE_1"/>
    <property type="match status" value="1"/>
</dbReference>
<dbReference type="NCBIfam" id="TIGR00675">
    <property type="entry name" value="dcm"/>
    <property type="match status" value="1"/>
</dbReference>
<dbReference type="InterPro" id="IPR018117">
    <property type="entry name" value="C5_DNA_meth_AS"/>
</dbReference>
<evidence type="ECO:0000313" key="6">
    <source>
        <dbReference type="EMBL" id="MBE6513288.1"/>
    </source>
</evidence>
<organism evidence="6 7">
    <name type="scientific">Methanobrevibacter olleyae</name>
    <dbReference type="NCBI Taxonomy" id="294671"/>
    <lineage>
        <taxon>Archaea</taxon>
        <taxon>Methanobacteriati</taxon>
        <taxon>Methanobacteriota</taxon>
        <taxon>Methanomada group</taxon>
        <taxon>Methanobacteria</taxon>
        <taxon>Methanobacteriales</taxon>
        <taxon>Methanobacteriaceae</taxon>
        <taxon>Methanobrevibacter</taxon>
    </lineage>
</organism>
<evidence type="ECO:0000256" key="2">
    <source>
        <dbReference type="ARBA" id="ARBA00022679"/>
    </source>
</evidence>
<name>A0A8T3VY24_METOL</name>
<comment type="similarity">
    <text evidence="4 5">Belongs to the class I-like SAM-binding methyltransferase superfamily. C5-methyltransferase family.</text>
</comment>
<dbReference type="InterPro" id="IPR050750">
    <property type="entry name" value="C5-MTase"/>
</dbReference>
<evidence type="ECO:0000256" key="3">
    <source>
        <dbReference type="ARBA" id="ARBA00022691"/>
    </source>
</evidence>
<dbReference type="SUPFAM" id="SSF53335">
    <property type="entry name" value="S-adenosyl-L-methionine-dependent methyltransferases"/>
    <property type="match status" value="1"/>
</dbReference>
<dbReference type="AlphaFoldDB" id="A0A8T3VY24"/>
<keyword evidence="3 4" id="KW-0949">S-adenosyl-L-methionine</keyword>
<dbReference type="EC" id="2.1.1.37" evidence="6"/>
<evidence type="ECO:0000256" key="5">
    <source>
        <dbReference type="RuleBase" id="RU000416"/>
    </source>
</evidence>
<comment type="caution">
    <text evidence="6">The sequence shown here is derived from an EMBL/GenBank/DDBJ whole genome shotgun (WGS) entry which is preliminary data.</text>
</comment>
<dbReference type="Pfam" id="PF00145">
    <property type="entry name" value="DNA_methylase"/>
    <property type="match status" value="1"/>
</dbReference>
<protein>
    <submittedName>
        <fullName evidence="6">DNA (Cytosine-5-)-methyltransferase</fullName>
        <ecNumber evidence="6">2.1.1.37</ecNumber>
    </submittedName>
</protein>
<dbReference type="PANTHER" id="PTHR46098">
    <property type="entry name" value="TRNA (CYTOSINE(38)-C(5))-METHYLTRANSFERASE"/>
    <property type="match status" value="1"/>
</dbReference>
<dbReference type="InterPro" id="IPR001525">
    <property type="entry name" value="C5_MeTfrase"/>
</dbReference>
<dbReference type="GO" id="GO:0003886">
    <property type="term" value="F:DNA (cytosine-5-)-methyltransferase activity"/>
    <property type="evidence" value="ECO:0007669"/>
    <property type="project" value="UniProtKB-EC"/>
</dbReference>
<dbReference type="InterPro" id="IPR029063">
    <property type="entry name" value="SAM-dependent_MTases_sf"/>
</dbReference>
<sequence length="418" mass="48515">MELTVAELFAGVGGFRCGLNKVKLMNDKVIEDNTWDFVYANQWEPSTKTQPAFECYIQRFGISENHQNIDINLVNKEKIPNHNLLVGGFPCQDYSVARTKSNEKGIEGVKGVLWWDIVDTIEAKKPPFLLLENVDRLLRSPSNQRGKDFGIMLRSLADNDYCVQWRVINAADYGFPQKRRRIFIFAYKKSTNYYKKISKYNNSEIIFNEGLFAKSFPIKNKILEKSKGIINKEKYTDLVDVSDNFELHFYNSGIMNDGVIYSVKTEPIISEITPLKNILEDGNIDEKYFLNEEKLEKFKYLKGKKRIERTSKTGRKYIFSEGSIPFPENLDVPARTMLTSESTTNRSSHIVKDKKTGKLRTLTPIEAERLNMFPDNWTKIEDKSMTERRRYFMMGNALVVGIIEHLGEYLKEIFENED</sequence>
<dbReference type="EMBL" id="SUTG01000065">
    <property type="protein sequence ID" value="MBE6513288.1"/>
    <property type="molecule type" value="Genomic_DNA"/>
</dbReference>
<dbReference type="PANTHER" id="PTHR46098:SF1">
    <property type="entry name" value="TRNA (CYTOSINE(38)-C(5))-METHYLTRANSFERASE"/>
    <property type="match status" value="1"/>
</dbReference>
<reference evidence="6" key="1">
    <citation type="submission" date="2019-04" db="EMBL/GenBank/DDBJ databases">
        <title>Evolution of Biomass-Degrading Anaerobic Consortia Revealed by Metagenomics.</title>
        <authorList>
            <person name="Peng X."/>
        </authorList>
    </citation>
    <scope>NUCLEOTIDE SEQUENCE</scope>
    <source>
        <strain evidence="6">SIG14</strain>
    </source>
</reference>
<dbReference type="PRINTS" id="PR00105">
    <property type="entry name" value="C5METTRFRASE"/>
</dbReference>
<dbReference type="Gene3D" id="3.90.120.10">
    <property type="entry name" value="DNA Methylase, subunit A, domain 2"/>
    <property type="match status" value="1"/>
</dbReference>